<reference evidence="1" key="1">
    <citation type="submission" date="2021-02" db="EMBL/GenBank/DDBJ databases">
        <authorList>
            <person name="Dougan E. K."/>
            <person name="Rhodes N."/>
            <person name="Thang M."/>
            <person name="Chan C."/>
        </authorList>
    </citation>
    <scope>NUCLEOTIDE SEQUENCE</scope>
</reference>
<dbReference type="PANTHER" id="PTHR36971:SF3">
    <property type="entry name" value="C3H1-TYPE DOMAIN-CONTAINING PROTEIN"/>
    <property type="match status" value="1"/>
</dbReference>
<protein>
    <submittedName>
        <fullName evidence="1">KEAP1 protein</fullName>
    </submittedName>
</protein>
<dbReference type="Proteomes" id="UP000649617">
    <property type="component" value="Unassembled WGS sequence"/>
</dbReference>
<keyword evidence="2" id="KW-1185">Reference proteome</keyword>
<dbReference type="EMBL" id="CAJNIZ010008624">
    <property type="protein sequence ID" value="CAE7269483.1"/>
    <property type="molecule type" value="Genomic_DNA"/>
</dbReference>
<evidence type="ECO:0000313" key="1">
    <source>
        <dbReference type="EMBL" id="CAE7269483.1"/>
    </source>
</evidence>
<proteinExistence type="predicted"/>
<organism evidence="1 2">
    <name type="scientific">Symbiodinium pilosum</name>
    <name type="common">Dinoflagellate</name>
    <dbReference type="NCBI Taxonomy" id="2952"/>
    <lineage>
        <taxon>Eukaryota</taxon>
        <taxon>Sar</taxon>
        <taxon>Alveolata</taxon>
        <taxon>Dinophyceae</taxon>
        <taxon>Suessiales</taxon>
        <taxon>Symbiodiniaceae</taxon>
        <taxon>Symbiodinium</taxon>
    </lineage>
</organism>
<name>A0A812MKV2_SYMPI</name>
<gene>
    <name evidence="1" type="primary">KEAP1</name>
    <name evidence="1" type="ORF">SPIL2461_LOCUS5895</name>
</gene>
<sequence>PTAVSGEHGSLAGIVIHRRIYPDALWLSVVDEASGTTCREICYPECQSLPARDLWRGVKLGDDVHAVGCWKQKGFCGQCLEATSVIVVSMRKWSIQRCLTMRSGLFRPQRPRPEGVPRPMPAAVAPKPHCPQDVHGGPNTLERAQAVAELLLRVAGGNGILNQGTGVIDVAGGTGLLSLALALRGVRATIVDPRRSAGCLPSRARKLMRKSGAGPLMGACRAWFGGRLEGSDDSFSGSGDAVPACDEALVEGCSALVALHPDEATEAVVDAALRLRKSFVVVPCCVFARLFPTRTLGGRGVATLSEFREYLRRKHPEVNE</sequence>
<feature type="non-terminal residue" evidence="1">
    <location>
        <position position="320"/>
    </location>
</feature>
<comment type="caution">
    <text evidence="1">The sequence shown here is derived from an EMBL/GenBank/DDBJ whole genome shotgun (WGS) entry which is preliminary data.</text>
</comment>
<feature type="non-terminal residue" evidence="1">
    <location>
        <position position="1"/>
    </location>
</feature>
<dbReference type="OrthoDB" id="422036at2759"/>
<accession>A0A812MKV2</accession>
<dbReference type="SUPFAM" id="SSF53335">
    <property type="entry name" value="S-adenosyl-L-methionine-dependent methyltransferases"/>
    <property type="match status" value="1"/>
</dbReference>
<dbReference type="AlphaFoldDB" id="A0A812MKV2"/>
<dbReference type="InterPro" id="IPR029063">
    <property type="entry name" value="SAM-dependent_MTases_sf"/>
</dbReference>
<dbReference type="PANTHER" id="PTHR36971">
    <property type="entry name" value="UNNAMED PRODUCT"/>
    <property type="match status" value="1"/>
</dbReference>
<evidence type="ECO:0000313" key="2">
    <source>
        <dbReference type="Proteomes" id="UP000649617"/>
    </source>
</evidence>